<accession>A0A0N1PBR5</accession>
<dbReference type="Proteomes" id="UP000038009">
    <property type="component" value="Unassembled WGS sequence"/>
</dbReference>
<dbReference type="AlphaFoldDB" id="A0A0N1PBR5"/>
<evidence type="ECO:0000313" key="1">
    <source>
        <dbReference type="EMBL" id="KPI82670.1"/>
    </source>
</evidence>
<organism evidence="1 2">
    <name type="scientific">Leptomonas seymouri</name>
    <dbReference type="NCBI Taxonomy" id="5684"/>
    <lineage>
        <taxon>Eukaryota</taxon>
        <taxon>Discoba</taxon>
        <taxon>Euglenozoa</taxon>
        <taxon>Kinetoplastea</taxon>
        <taxon>Metakinetoplastina</taxon>
        <taxon>Trypanosomatida</taxon>
        <taxon>Trypanosomatidae</taxon>
        <taxon>Leishmaniinae</taxon>
        <taxon>Leptomonas</taxon>
    </lineage>
</organism>
<dbReference type="EMBL" id="LJSK01000616">
    <property type="protein sequence ID" value="KPI82670.1"/>
    <property type="molecule type" value="Genomic_DNA"/>
</dbReference>
<gene>
    <name evidence="1" type="ORF">ABL78_8317</name>
</gene>
<proteinExistence type="predicted"/>
<comment type="caution">
    <text evidence="1">The sequence shown here is derived from an EMBL/GenBank/DDBJ whole genome shotgun (WGS) entry which is preliminary data.</text>
</comment>
<sequence length="104" mass="11767">MVRRLDFLFVIGPRPSATGGGNAGKNVVHFIPRHIAVCGAILLQERPRVSDVAVREAQRNSNLLLRPLRELLLERLHGAARGLPETQQQQRELLRLDIRKHLLL</sequence>
<reference evidence="1 2" key="1">
    <citation type="journal article" date="2015" name="PLoS Pathog.">
        <title>Leptomonas seymouri: Adaptations to the Dixenous Life Cycle Analyzed by Genome Sequencing, Transcriptome Profiling and Co-infection with Leishmania donovani.</title>
        <authorList>
            <person name="Kraeva N."/>
            <person name="Butenko A."/>
            <person name="Hlavacova J."/>
            <person name="Kostygov A."/>
            <person name="Myskova J."/>
            <person name="Grybchuk D."/>
            <person name="Lestinova T."/>
            <person name="Votypka J."/>
            <person name="Volf P."/>
            <person name="Opperdoes F."/>
            <person name="Flegontov P."/>
            <person name="Lukes J."/>
            <person name="Yurchenko V."/>
        </authorList>
    </citation>
    <scope>NUCLEOTIDE SEQUENCE [LARGE SCALE GENOMIC DNA]</scope>
    <source>
        <strain evidence="1 2">ATCC 30220</strain>
    </source>
</reference>
<protein>
    <submittedName>
        <fullName evidence="1">Uncharacterized protein</fullName>
    </submittedName>
</protein>
<evidence type="ECO:0000313" key="2">
    <source>
        <dbReference type="Proteomes" id="UP000038009"/>
    </source>
</evidence>
<dbReference type="VEuPathDB" id="TriTrypDB:Lsey_0616_0020"/>
<keyword evidence="2" id="KW-1185">Reference proteome</keyword>
<name>A0A0N1PBR5_LEPSE</name>